<dbReference type="InterPro" id="IPR049704">
    <property type="entry name" value="Aminotrans_3_PPA_site"/>
</dbReference>
<dbReference type="InterPro" id="IPR015422">
    <property type="entry name" value="PyrdxlP-dep_Trfase_small"/>
</dbReference>
<accession>A0A381V2R7</accession>
<dbReference type="GO" id="GO:0030170">
    <property type="term" value="F:pyridoxal phosphate binding"/>
    <property type="evidence" value="ECO:0007669"/>
    <property type="project" value="InterPro"/>
</dbReference>
<protein>
    <recommendedName>
        <fullName evidence="6">Peptidase M23 domain-containing protein</fullName>
    </recommendedName>
</protein>
<dbReference type="CDD" id="cd00610">
    <property type="entry name" value="OAT_like"/>
    <property type="match status" value="1"/>
</dbReference>
<feature type="domain" description="M23ase beta-sheet core" evidence="3">
    <location>
        <begin position="435"/>
        <end position="534"/>
    </location>
</feature>
<dbReference type="GO" id="GO:0008483">
    <property type="term" value="F:transaminase activity"/>
    <property type="evidence" value="ECO:0007669"/>
    <property type="project" value="InterPro"/>
</dbReference>
<dbReference type="InterPro" id="IPR011009">
    <property type="entry name" value="Kinase-like_dom_sf"/>
</dbReference>
<dbReference type="InterPro" id="IPR005814">
    <property type="entry name" value="Aminotrans_3"/>
</dbReference>
<dbReference type="PANTHER" id="PTHR45688:SF13">
    <property type="entry name" value="ALANINE--GLYOXYLATE AMINOTRANSFERASE 2-LIKE"/>
    <property type="match status" value="1"/>
</dbReference>
<dbReference type="InterPro" id="IPR002575">
    <property type="entry name" value="Aminoglycoside_PTrfase"/>
</dbReference>
<sequence>MSVFNSLPPKINQYHLIKWLRANYPFLNKKNLSLNILNSERDKNYLIKVNKKSLYVLKISNPLESKNFLEMQDFLLANLNSRASIKDFIPKKIHSTLNIYKDEIGRSCYVRILSYIEGQIFAKSKASKELELSLGSLLGNLSKELQNLGHASSFRKFEWDPSSIDWIKKDTNLFKGKRKAIVQNNFQEYEYFVKKNKNNLRFSLTHGDANNYNLVVKNNKVIGLLDFGDMIFAPTINDLAITLSYALMNKSDLYSPLKNIILSYHNIFSITFDEFFSLMSLVKSRLTITVIMAAKQRKKFPNNTYLSISEKDAWSLLYKLDKINPYLFIYFLRDLCDYPITNNYSKVIDYLKNNKFSNILDFDLNKINKSTIYLNSESIFAKNSTHNPKSISKKINSYLRKNNSSIGIGLYREKRNVYKGKNYVSLLDPNTRRNIHIGIDIFTSAGTIIHSPLNGKILILRDNAFEFDYGPTIVLEHAIDKKNRFYTIYGHLSKKCLKLLHVGQQIRKGQVLAEIGNYPINGNWPPHLHFQIIMNMMGEKENFPGVSEDILIPMWSKISPDPNLILGIPNSFFKKHEQIDNLILKRRSLVSNNLSISYKKPLQFLEAKGQYFYDYKGRQYLDCVNNISHVGHCHPKIHEALVHQNEKLNTNTRYIYKVMNDYSEKLLSKFPKKLDTVFFVCTGSEANDLAYRIAQTYTQSRDVLVVDNAYHGHTNSLIDLSPYKFNGKGGMGQKDHVHVAKMPDGIRGDWRYRNKSWIKEYIKDVQKVIDQIYSNNKKLSCFFVESILGCGGQIILPPNYLKETFKLVRKKNALCIVDEVQTGFGRVGNNFWGFEEHGIIPDIVTLGKPMGNGHPIAAVITTKEIANVFNNGMEYFNSFGGNPVSCAVGNAVLEIIENEQLQKHAQDVGKYFLNSLNFIKKNHPNLISEVRGRGLFIGIDFIKNLKNEPNKRLASLIINKLRNQGILLSTDGPYHNVIKIKPPLPFTKEDSDFVTQELDHVLRSF</sequence>
<dbReference type="InterPro" id="IPR015424">
    <property type="entry name" value="PyrdxlP-dep_Trfase"/>
</dbReference>
<dbReference type="Gene3D" id="3.90.1150.10">
    <property type="entry name" value="Aspartate Aminotransferase, domain 1"/>
    <property type="match status" value="1"/>
</dbReference>
<evidence type="ECO:0000313" key="5">
    <source>
        <dbReference type="EMBL" id="SVA34679.1"/>
    </source>
</evidence>
<gene>
    <name evidence="5" type="ORF">METZ01_LOCUS87533</name>
</gene>
<dbReference type="InterPro" id="IPR011055">
    <property type="entry name" value="Dup_hybrid_motif"/>
</dbReference>
<evidence type="ECO:0008006" key="6">
    <source>
        <dbReference type="Google" id="ProtNLM"/>
    </source>
</evidence>
<keyword evidence="2" id="KW-0663">Pyridoxal phosphate</keyword>
<dbReference type="AlphaFoldDB" id="A0A381V2R7"/>
<dbReference type="Pfam" id="PF01551">
    <property type="entry name" value="Peptidase_M23"/>
    <property type="match status" value="1"/>
</dbReference>
<proteinExistence type="inferred from homology"/>
<comment type="similarity">
    <text evidence="1">Belongs to the class-III pyridoxal-phosphate-dependent aminotransferase family.</text>
</comment>
<dbReference type="Gene3D" id="3.90.1200.10">
    <property type="match status" value="1"/>
</dbReference>
<evidence type="ECO:0000259" key="3">
    <source>
        <dbReference type="Pfam" id="PF01551"/>
    </source>
</evidence>
<organism evidence="5">
    <name type="scientific">marine metagenome</name>
    <dbReference type="NCBI Taxonomy" id="408172"/>
    <lineage>
        <taxon>unclassified sequences</taxon>
        <taxon>metagenomes</taxon>
        <taxon>ecological metagenomes</taxon>
    </lineage>
</organism>
<dbReference type="PANTHER" id="PTHR45688">
    <property type="match status" value="1"/>
</dbReference>
<dbReference type="PROSITE" id="PS00600">
    <property type="entry name" value="AA_TRANSFER_CLASS_3"/>
    <property type="match status" value="1"/>
</dbReference>
<name>A0A381V2R7_9ZZZZ</name>
<dbReference type="EMBL" id="UINC01007702">
    <property type="protein sequence ID" value="SVA34679.1"/>
    <property type="molecule type" value="Genomic_DNA"/>
</dbReference>
<evidence type="ECO:0000259" key="4">
    <source>
        <dbReference type="Pfam" id="PF01636"/>
    </source>
</evidence>
<dbReference type="Gene3D" id="3.40.640.10">
    <property type="entry name" value="Type I PLP-dependent aspartate aminotransferase-like (Major domain)"/>
    <property type="match status" value="1"/>
</dbReference>
<dbReference type="InterPro" id="IPR016047">
    <property type="entry name" value="M23ase_b-sheet_dom"/>
</dbReference>
<dbReference type="GO" id="GO:0005739">
    <property type="term" value="C:mitochondrion"/>
    <property type="evidence" value="ECO:0007669"/>
    <property type="project" value="TreeGrafter"/>
</dbReference>
<reference evidence="5" key="1">
    <citation type="submission" date="2018-05" db="EMBL/GenBank/DDBJ databases">
        <authorList>
            <person name="Lanie J.A."/>
            <person name="Ng W.-L."/>
            <person name="Kazmierczak K.M."/>
            <person name="Andrzejewski T.M."/>
            <person name="Davidsen T.M."/>
            <person name="Wayne K.J."/>
            <person name="Tettelin H."/>
            <person name="Glass J.I."/>
            <person name="Rusch D."/>
            <person name="Podicherti R."/>
            <person name="Tsui H.-C.T."/>
            <person name="Winkler M.E."/>
        </authorList>
    </citation>
    <scope>NUCLEOTIDE SEQUENCE</scope>
</reference>
<dbReference type="Gene3D" id="2.70.70.10">
    <property type="entry name" value="Glucose Permease (Domain IIA)"/>
    <property type="match status" value="1"/>
</dbReference>
<feature type="domain" description="Aminoglycoside phosphotransferase" evidence="4">
    <location>
        <begin position="43"/>
        <end position="247"/>
    </location>
</feature>
<evidence type="ECO:0000256" key="2">
    <source>
        <dbReference type="ARBA" id="ARBA00022898"/>
    </source>
</evidence>
<dbReference type="Pfam" id="PF00202">
    <property type="entry name" value="Aminotran_3"/>
    <property type="match status" value="1"/>
</dbReference>
<dbReference type="Pfam" id="PF01636">
    <property type="entry name" value="APH"/>
    <property type="match status" value="1"/>
</dbReference>
<evidence type="ECO:0000256" key="1">
    <source>
        <dbReference type="ARBA" id="ARBA00008954"/>
    </source>
</evidence>
<dbReference type="SUPFAM" id="SSF56112">
    <property type="entry name" value="Protein kinase-like (PK-like)"/>
    <property type="match status" value="1"/>
</dbReference>
<dbReference type="SUPFAM" id="SSF53383">
    <property type="entry name" value="PLP-dependent transferases"/>
    <property type="match status" value="1"/>
</dbReference>
<dbReference type="CDD" id="cd12797">
    <property type="entry name" value="M23_peptidase"/>
    <property type="match status" value="1"/>
</dbReference>
<dbReference type="SUPFAM" id="SSF51261">
    <property type="entry name" value="Duplicated hybrid motif"/>
    <property type="match status" value="1"/>
</dbReference>
<dbReference type="InterPro" id="IPR015421">
    <property type="entry name" value="PyrdxlP-dep_Trfase_major"/>
</dbReference>